<feature type="transmembrane region" description="Helical" evidence="1">
    <location>
        <begin position="117"/>
        <end position="132"/>
    </location>
</feature>
<evidence type="ECO:0000313" key="3">
    <source>
        <dbReference type="Proteomes" id="UP000006622"/>
    </source>
</evidence>
<name>F7XQB4_METZD</name>
<dbReference type="KEGG" id="mzh:Mzhil_1741"/>
<dbReference type="RefSeq" id="WP_013899012.1">
    <property type="nucleotide sequence ID" value="NC_015676.1"/>
</dbReference>
<feature type="transmembrane region" description="Helical" evidence="1">
    <location>
        <begin position="216"/>
        <end position="237"/>
    </location>
</feature>
<dbReference type="Proteomes" id="UP000006622">
    <property type="component" value="Chromosome"/>
</dbReference>
<evidence type="ECO:0000313" key="2">
    <source>
        <dbReference type="EMBL" id="AEH61576.1"/>
    </source>
</evidence>
<evidence type="ECO:0000256" key="1">
    <source>
        <dbReference type="SAM" id="Phobius"/>
    </source>
</evidence>
<feature type="transmembrane region" description="Helical" evidence="1">
    <location>
        <begin position="19"/>
        <end position="35"/>
    </location>
</feature>
<dbReference type="GeneID" id="10823382"/>
<proteinExistence type="predicted"/>
<dbReference type="AlphaFoldDB" id="F7XQB4"/>
<reference evidence="2 3" key="1">
    <citation type="submission" date="2010-07" db="EMBL/GenBank/DDBJ databases">
        <title>The complete genome of Methanosalsum zhilinae DSM 4017.</title>
        <authorList>
            <consortium name="US DOE Joint Genome Institute (JGI-PGF)"/>
            <person name="Lucas S."/>
            <person name="Copeland A."/>
            <person name="Lapidus A."/>
            <person name="Glavina del Rio T."/>
            <person name="Dalin E."/>
            <person name="Tice H."/>
            <person name="Bruce D."/>
            <person name="Goodwin L."/>
            <person name="Pitluck S."/>
            <person name="Kyrpides N."/>
            <person name="Mavromatis K."/>
            <person name="Ovchinnikova G."/>
            <person name="Daligault H."/>
            <person name="Detter J.C."/>
            <person name="Han C."/>
            <person name="Tapia R."/>
            <person name="Larimer F."/>
            <person name="Land M."/>
            <person name="Hauser L."/>
            <person name="Markowitz V."/>
            <person name="Cheng J.-F."/>
            <person name="Hugenholtz P."/>
            <person name="Woyke T."/>
            <person name="Wu D."/>
            <person name="Spring S."/>
            <person name="Schueler E."/>
            <person name="Brambilla E."/>
            <person name="Klenk H.-P."/>
            <person name="Eisen J.A."/>
        </authorList>
    </citation>
    <scope>NUCLEOTIDE SEQUENCE [LARGE SCALE GENOMIC DNA]</scope>
    <source>
        <strain evidence="3">DSM 4017 / NBRC 107636 / OCM 62 / WeN5</strain>
    </source>
</reference>
<organism evidence="2 3">
    <name type="scientific">Methanosalsum zhilinae (strain DSM 4017 / NBRC 107636 / OCM 62 / WeN5)</name>
    <name type="common">Methanohalophilus zhilinae</name>
    <dbReference type="NCBI Taxonomy" id="679901"/>
    <lineage>
        <taxon>Archaea</taxon>
        <taxon>Methanobacteriati</taxon>
        <taxon>Methanobacteriota</taxon>
        <taxon>Stenosarchaea group</taxon>
        <taxon>Methanomicrobia</taxon>
        <taxon>Methanosarcinales</taxon>
        <taxon>Methanosarcinaceae</taxon>
        <taxon>Methanosalsum</taxon>
    </lineage>
</organism>
<keyword evidence="3" id="KW-1185">Reference proteome</keyword>
<feature type="transmembrane region" description="Helical" evidence="1">
    <location>
        <begin position="167"/>
        <end position="184"/>
    </location>
</feature>
<feature type="transmembrane region" description="Helical" evidence="1">
    <location>
        <begin position="190"/>
        <end position="211"/>
    </location>
</feature>
<gene>
    <name evidence="2" type="ordered locus">Mzhil_1741</name>
</gene>
<protein>
    <submittedName>
        <fullName evidence="2">Uncharacterized protein</fullName>
    </submittedName>
</protein>
<keyword evidence="1" id="KW-1133">Transmembrane helix</keyword>
<feature type="transmembrane region" description="Helical" evidence="1">
    <location>
        <begin position="138"/>
        <end position="155"/>
    </location>
</feature>
<dbReference type="EMBL" id="CP002101">
    <property type="protein sequence ID" value="AEH61576.1"/>
    <property type="molecule type" value="Genomic_DNA"/>
</dbReference>
<feature type="transmembrane region" description="Helical" evidence="1">
    <location>
        <begin position="87"/>
        <end position="110"/>
    </location>
</feature>
<dbReference type="HOGENOM" id="CLU_1072051_0_0_2"/>
<keyword evidence="1" id="KW-0472">Membrane</keyword>
<dbReference type="OrthoDB" id="65647at2157"/>
<sequence length="276" mass="31584">MMVAIELHNRLMRSRNIKIIYVLIALLMTYFGSWLPDFDHVVGVESAIISSTAVFGPLNGMLLGPYLGGMVTFVGISAHFITSPERLGYHTFFLISPLYVVISSVVAGFIIRRKERIALLIYTSLIFLWYLLDAGREVFYYPWFHIAILILFLLVRTRLWDNARGIGFHTFAILLMTSVIAALSDHMAGSIMAQILLDIPVDAYSAVIFIYPIERFILAFVAALVMYLLISIIYSSFMHIHLVEDITDNSKKRKLCDYIRKDVKKMLEEESEKKKK</sequence>
<keyword evidence="1" id="KW-0812">Transmembrane</keyword>
<accession>F7XQB4</accession>